<organism evidence="2 3">
    <name type="scientific">Elysia marginata</name>
    <dbReference type="NCBI Taxonomy" id="1093978"/>
    <lineage>
        <taxon>Eukaryota</taxon>
        <taxon>Metazoa</taxon>
        <taxon>Spiralia</taxon>
        <taxon>Lophotrochozoa</taxon>
        <taxon>Mollusca</taxon>
        <taxon>Gastropoda</taxon>
        <taxon>Heterobranchia</taxon>
        <taxon>Euthyneura</taxon>
        <taxon>Panpulmonata</taxon>
        <taxon>Sacoglossa</taxon>
        <taxon>Placobranchoidea</taxon>
        <taxon>Plakobranchidae</taxon>
        <taxon>Elysia</taxon>
    </lineage>
</organism>
<comment type="caution">
    <text evidence="2">The sequence shown here is derived from an EMBL/GenBank/DDBJ whole genome shotgun (WGS) entry which is preliminary data.</text>
</comment>
<keyword evidence="3" id="KW-1185">Reference proteome</keyword>
<dbReference type="AlphaFoldDB" id="A0AAV4H5G7"/>
<reference evidence="2 3" key="1">
    <citation type="journal article" date="2021" name="Elife">
        <title>Chloroplast acquisition without the gene transfer in kleptoplastic sea slugs, Plakobranchus ocellatus.</title>
        <authorList>
            <person name="Maeda T."/>
            <person name="Takahashi S."/>
            <person name="Yoshida T."/>
            <person name="Shimamura S."/>
            <person name="Takaki Y."/>
            <person name="Nagai Y."/>
            <person name="Toyoda A."/>
            <person name="Suzuki Y."/>
            <person name="Arimoto A."/>
            <person name="Ishii H."/>
            <person name="Satoh N."/>
            <person name="Nishiyama T."/>
            <person name="Hasebe M."/>
            <person name="Maruyama T."/>
            <person name="Minagawa J."/>
            <person name="Obokata J."/>
            <person name="Shigenobu S."/>
        </authorList>
    </citation>
    <scope>NUCLEOTIDE SEQUENCE [LARGE SCALE GENOMIC DNA]</scope>
</reference>
<keyword evidence="1" id="KW-0732">Signal</keyword>
<name>A0AAV4H5G7_9GAST</name>
<protein>
    <submittedName>
        <fullName evidence="2">Uncharacterized protein</fullName>
    </submittedName>
</protein>
<sequence length="494" mass="55351">MIPLYILFGVIVTLLGASEAQRIEILKPIRATGDEVALIFTSGVSMYGKHYKKIAQAIQEASELRIWVALNEKAYHAFAGRYRVHKAPEDSIRALKKAGMTSENYIGVAHGDGGDYHQTGAKTSELKAVILMGSPLPRHEKRLDYPLPLLTLAAELDGITRITRMLVEFEKWKEAVQASSENIYKKPVILIEGANHAQFAAGDMPSHIKKNDLTPNITEDEAHRTIGKHVNNFLTALFGSSRTQVDTAKENLEKSFARSTDLFQPFLELKAMDVGGNGNGSLWTIRLQEYIADEFAKQIQVNNRAGEFSQFFDSNPTIKTKNNEVVVNTHSRELYRIPGRYTNTNTIRESPSELEVKLKSKDAIWKALALLNGTDPENIRTSLRREPVSCKSLNELALEVALNHATPAAQYRYRTQGRPIIFEEDSKSWTELLWSLTDLSMREDQTGLHVTSKSYTTLISERINPGVIYCKLVSPFSALEWVTVDSLKPVSLFG</sequence>
<dbReference type="EMBL" id="BMAT01005456">
    <property type="protein sequence ID" value="GFR93458.1"/>
    <property type="molecule type" value="Genomic_DNA"/>
</dbReference>
<gene>
    <name evidence="2" type="ORF">ElyMa_002644000</name>
</gene>
<evidence type="ECO:0000256" key="1">
    <source>
        <dbReference type="SAM" id="SignalP"/>
    </source>
</evidence>
<proteinExistence type="predicted"/>
<dbReference type="Proteomes" id="UP000762676">
    <property type="component" value="Unassembled WGS sequence"/>
</dbReference>
<evidence type="ECO:0000313" key="2">
    <source>
        <dbReference type="EMBL" id="GFR93458.1"/>
    </source>
</evidence>
<feature type="chain" id="PRO_5043439120" evidence="1">
    <location>
        <begin position="21"/>
        <end position="494"/>
    </location>
</feature>
<evidence type="ECO:0000313" key="3">
    <source>
        <dbReference type="Proteomes" id="UP000762676"/>
    </source>
</evidence>
<accession>A0AAV4H5G7</accession>
<feature type="signal peptide" evidence="1">
    <location>
        <begin position="1"/>
        <end position="20"/>
    </location>
</feature>